<keyword evidence="1" id="KW-0808">Transferase</keyword>
<dbReference type="InParanoid" id="A0A540VAT7"/>
<keyword evidence="2" id="KW-1185">Reference proteome</keyword>
<dbReference type="EMBL" id="VIGC01000031">
    <property type="protein sequence ID" value="TQE93886.1"/>
    <property type="molecule type" value="Genomic_DNA"/>
</dbReference>
<evidence type="ECO:0000313" key="2">
    <source>
        <dbReference type="Proteomes" id="UP000317371"/>
    </source>
</evidence>
<comment type="caution">
    <text evidence="1">The sequence shown here is derived from an EMBL/GenBank/DDBJ whole genome shotgun (WGS) entry which is preliminary data.</text>
</comment>
<accession>A0A540VAT7</accession>
<dbReference type="Gene3D" id="3.40.50.2000">
    <property type="entry name" value="Glycogen Phosphorylase B"/>
    <property type="match status" value="1"/>
</dbReference>
<dbReference type="Proteomes" id="UP000317371">
    <property type="component" value="Unassembled WGS sequence"/>
</dbReference>
<protein>
    <submittedName>
        <fullName evidence="1">Glycosyltransferase family 4 protein</fullName>
    </submittedName>
</protein>
<proteinExistence type="predicted"/>
<evidence type="ECO:0000313" key="1">
    <source>
        <dbReference type="EMBL" id="TQE93886.1"/>
    </source>
</evidence>
<dbReference type="GO" id="GO:0016740">
    <property type="term" value="F:transferase activity"/>
    <property type="evidence" value="ECO:0007669"/>
    <property type="project" value="UniProtKB-KW"/>
</dbReference>
<reference evidence="1 2" key="1">
    <citation type="submission" date="2019-06" db="EMBL/GenBank/DDBJ databases">
        <title>Genome sequence of Litorilinea aerophila BAA-2444.</title>
        <authorList>
            <person name="Maclea K.S."/>
            <person name="Maurais E.G."/>
            <person name="Iannazzi L.C."/>
        </authorList>
    </citation>
    <scope>NUCLEOTIDE SEQUENCE [LARGE SCALE GENOMIC DNA]</scope>
    <source>
        <strain evidence="1 2">ATCC BAA-2444</strain>
    </source>
</reference>
<sequence>MAALRNGCAEKEKEMTRIFYFCPDFPQPSGGTRTLYRHVMRLREAGFDAAIVHRERDFRLTWHHYPAPVIWLADRPRFEATDILVFPEVMPEWIQQTRHFAGRRVVIALSWLPSYARLQPGARWQDFGIHQAITTSPAVQRHLEWSMEIPVTLIPECIDDEYYVYQPGQKAREIGYMTRKDNSGDWLQGTLTRRGRIREWRWVPLRNLDETTYAQALQRATIYLATTLQEGLHVSVLEAMACGCLVVGYTGIGGGTHMVGEGDGQNCVLVENGNLLQLGQTLEQVLAELEADAHRFDGVIGQALETARPYQDPARERQALADFFTALAS</sequence>
<dbReference type="OrthoDB" id="9797829at2"/>
<name>A0A540VAT7_9CHLR</name>
<dbReference type="SUPFAM" id="SSF53756">
    <property type="entry name" value="UDP-Glycosyltransferase/glycogen phosphorylase"/>
    <property type="match status" value="1"/>
</dbReference>
<dbReference type="AlphaFoldDB" id="A0A540VAT7"/>
<gene>
    <name evidence="1" type="ORF">FKZ61_19335</name>
</gene>
<organism evidence="1 2">
    <name type="scientific">Litorilinea aerophila</name>
    <dbReference type="NCBI Taxonomy" id="1204385"/>
    <lineage>
        <taxon>Bacteria</taxon>
        <taxon>Bacillati</taxon>
        <taxon>Chloroflexota</taxon>
        <taxon>Caldilineae</taxon>
        <taxon>Caldilineales</taxon>
        <taxon>Caldilineaceae</taxon>
        <taxon>Litorilinea</taxon>
    </lineage>
</organism>
<dbReference type="Pfam" id="PF13692">
    <property type="entry name" value="Glyco_trans_1_4"/>
    <property type="match status" value="1"/>
</dbReference>